<gene>
    <name evidence="2" type="ORF">B9N49_08680</name>
    <name evidence="3" type="ORF">FOC70_00730</name>
</gene>
<dbReference type="RefSeq" id="WP_002840044.1">
    <property type="nucleotide sequence ID" value="NZ_CAMYDD010000037.1"/>
</dbReference>
<dbReference type="PANTHER" id="PTHR40448:SF1">
    <property type="entry name" value="TWO-COMPONENT SENSOR HISTIDINE KINASE"/>
    <property type="match status" value="1"/>
</dbReference>
<dbReference type="Gene3D" id="3.30.565.10">
    <property type="entry name" value="Histidine kinase-like ATPase, C-terminal domain"/>
    <property type="match status" value="1"/>
</dbReference>
<feature type="domain" description="Sensor histidine kinase NatK-like C-terminal" evidence="1">
    <location>
        <begin position="121"/>
        <end position="221"/>
    </location>
</feature>
<dbReference type="GO" id="GO:0016301">
    <property type="term" value="F:kinase activity"/>
    <property type="evidence" value="ECO:0007669"/>
    <property type="project" value="UniProtKB-KW"/>
</dbReference>
<protein>
    <submittedName>
        <fullName evidence="2 3">Histidine kinase</fullName>
    </submittedName>
</protein>
<sequence>MRFLSKIRILFSKKDIFEYQQQLLNTHYQEVENMYRDIRKFRHNYRNHLQTLRSFVAENDMESIKNYLDNLDENLHSIAPVIRTGNRMADAILNSKITMATNENIKCIADCKISNILDIKDIDLATIIGNLFDNAIESVRNLPEEDRFIRLYMDMKGNKLYISFTNKTSSEKQEKFGRIFKSTKGENRGLGLISIDEIVDKYDGYINRNSEDNAFTTEILI</sequence>
<dbReference type="GO" id="GO:0042802">
    <property type="term" value="F:identical protein binding"/>
    <property type="evidence" value="ECO:0007669"/>
    <property type="project" value="TreeGrafter"/>
</dbReference>
<reference evidence="2" key="1">
    <citation type="journal article" date="2017" name="J. Clin. Microbiol.">
        <title>Finegoldia magna Isolated from Orthopedic Joint Implant-Associated Infections.</title>
        <authorList>
            <person name="Soderquist B."/>
            <person name="Bjorklund S."/>
            <person name="Hellmark B."/>
            <person name="Jensen A."/>
            <person name="Bruggemann H."/>
        </authorList>
    </citation>
    <scope>NUCLEOTIDE SEQUENCE</scope>
    <source>
        <strain evidence="2">CCUG 54800</strain>
    </source>
</reference>
<dbReference type="CDD" id="cd16935">
    <property type="entry name" value="HATPase_AgrC-ComD-like"/>
    <property type="match status" value="1"/>
</dbReference>
<dbReference type="SUPFAM" id="SSF55874">
    <property type="entry name" value="ATPase domain of HSP90 chaperone/DNA topoisomerase II/histidine kinase"/>
    <property type="match status" value="1"/>
</dbReference>
<name>A0A233V2D4_FINMA</name>
<dbReference type="Proteomes" id="UP000502899">
    <property type="component" value="Chromosome"/>
</dbReference>
<proteinExistence type="predicted"/>
<dbReference type="Proteomes" id="UP000215413">
    <property type="component" value="Unassembled WGS sequence"/>
</dbReference>
<evidence type="ECO:0000313" key="5">
    <source>
        <dbReference type="Proteomes" id="UP000502899"/>
    </source>
</evidence>
<accession>A0A233V2D4</accession>
<evidence type="ECO:0000313" key="4">
    <source>
        <dbReference type="Proteomes" id="UP000215413"/>
    </source>
</evidence>
<dbReference type="InterPro" id="IPR036890">
    <property type="entry name" value="HATPase_C_sf"/>
</dbReference>
<dbReference type="Pfam" id="PF14501">
    <property type="entry name" value="HATPase_c_5"/>
    <property type="match status" value="1"/>
</dbReference>
<keyword evidence="2" id="KW-0418">Kinase</keyword>
<dbReference type="EMBL" id="NDYC01000043">
    <property type="protein sequence ID" value="OXZ26567.1"/>
    <property type="molecule type" value="Genomic_DNA"/>
</dbReference>
<dbReference type="PANTHER" id="PTHR40448">
    <property type="entry name" value="TWO-COMPONENT SENSOR HISTIDINE KINASE"/>
    <property type="match status" value="1"/>
</dbReference>
<evidence type="ECO:0000259" key="1">
    <source>
        <dbReference type="Pfam" id="PF14501"/>
    </source>
</evidence>
<reference evidence="4" key="2">
    <citation type="submission" date="2017-04" db="EMBL/GenBank/DDBJ databases">
        <title>Finegoldia magna isolated from orthopedic joint implant-associated infections.</title>
        <authorList>
            <person name="Bjorklund S."/>
            <person name="Bruggemann H."/>
            <person name="Jensen A."/>
            <person name="Hellmark B."/>
            <person name="Soderquist B."/>
        </authorList>
    </citation>
    <scope>NUCLEOTIDE SEQUENCE [LARGE SCALE GENOMIC DNA]</scope>
    <source>
        <strain evidence="4">CCUG 54800</strain>
    </source>
</reference>
<reference evidence="3 5" key="3">
    <citation type="submission" date="2020-05" db="EMBL/GenBank/DDBJ databases">
        <title>FDA dAtabase for Regulatory Grade micrObial Sequences (FDA-ARGOS): Supporting development and validation of Infectious Disease Dx tests.</title>
        <authorList>
            <person name="Pederson C."/>
            <person name="Tallon L."/>
            <person name="Sadzewicz L."/>
            <person name="Zhao X."/>
            <person name="Vavikolanu K."/>
            <person name="Mehta A."/>
            <person name="Aluvathingal J."/>
            <person name="Nadendla S."/>
            <person name="Myers T."/>
            <person name="Yan Y."/>
            <person name="Sichtig H."/>
        </authorList>
    </citation>
    <scope>NUCLEOTIDE SEQUENCE [LARGE SCALE GENOMIC DNA]</scope>
    <source>
        <strain evidence="3 5">FDAARGOS_764</strain>
    </source>
</reference>
<dbReference type="InterPro" id="IPR032834">
    <property type="entry name" value="NatK-like_C"/>
</dbReference>
<dbReference type="EMBL" id="CP054000">
    <property type="protein sequence ID" value="QKH78970.1"/>
    <property type="molecule type" value="Genomic_DNA"/>
</dbReference>
<dbReference type="AlphaFoldDB" id="A0A233V2D4"/>
<keyword evidence="2" id="KW-0808">Transferase</keyword>
<evidence type="ECO:0000313" key="3">
    <source>
        <dbReference type="EMBL" id="QKH78970.1"/>
    </source>
</evidence>
<organism evidence="2 4">
    <name type="scientific">Finegoldia magna</name>
    <name type="common">Peptostreptococcus magnus</name>
    <dbReference type="NCBI Taxonomy" id="1260"/>
    <lineage>
        <taxon>Bacteria</taxon>
        <taxon>Bacillati</taxon>
        <taxon>Bacillota</taxon>
        <taxon>Tissierellia</taxon>
        <taxon>Tissierellales</taxon>
        <taxon>Peptoniphilaceae</taxon>
        <taxon>Finegoldia</taxon>
    </lineage>
</organism>
<evidence type="ECO:0000313" key="2">
    <source>
        <dbReference type="EMBL" id="OXZ26567.1"/>
    </source>
</evidence>